<reference evidence="3 4" key="1">
    <citation type="submission" date="2019-03" db="EMBL/GenBank/DDBJ databases">
        <title>Genomic Encyclopedia of Type Strains, Phase IV (KMG-IV): sequencing the most valuable type-strain genomes for metagenomic binning, comparative biology and taxonomic classification.</title>
        <authorList>
            <person name="Goeker M."/>
        </authorList>
    </citation>
    <scope>NUCLEOTIDE SEQUENCE [LARGE SCALE GENOMIC DNA]</scope>
    <source>
        <strain evidence="3 4">DSM 100013</strain>
    </source>
</reference>
<dbReference type="AlphaFoldDB" id="A0A4R2TBH5"/>
<evidence type="ECO:0000256" key="1">
    <source>
        <dbReference type="SAM" id="Phobius"/>
    </source>
</evidence>
<dbReference type="RefSeq" id="WP_132849006.1">
    <property type="nucleotide sequence ID" value="NZ_CP058648.1"/>
</dbReference>
<evidence type="ECO:0000313" key="3">
    <source>
        <dbReference type="EMBL" id="TCQ00578.1"/>
    </source>
</evidence>
<feature type="transmembrane region" description="Helical" evidence="1">
    <location>
        <begin position="57"/>
        <end position="76"/>
    </location>
</feature>
<evidence type="ECO:0000313" key="4">
    <source>
        <dbReference type="Proteomes" id="UP000295504"/>
    </source>
</evidence>
<evidence type="ECO:0000259" key="2">
    <source>
        <dbReference type="Pfam" id="PF14317"/>
    </source>
</evidence>
<accession>A0A4R2TBH5</accession>
<dbReference type="Proteomes" id="UP000295504">
    <property type="component" value="Unassembled WGS sequence"/>
</dbReference>
<dbReference type="OrthoDB" id="339559at2"/>
<dbReference type="InterPro" id="IPR025588">
    <property type="entry name" value="YcxB-like_C"/>
</dbReference>
<organism evidence="3 4">
    <name type="scientific">Serpentinicella alkaliphila</name>
    <dbReference type="NCBI Taxonomy" id="1734049"/>
    <lineage>
        <taxon>Bacteria</taxon>
        <taxon>Bacillati</taxon>
        <taxon>Bacillota</taxon>
        <taxon>Clostridia</taxon>
        <taxon>Peptostreptococcales</taxon>
        <taxon>Natronincolaceae</taxon>
        <taxon>Serpentinicella</taxon>
    </lineage>
</organism>
<keyword evidence="4" id="KW-1185">Reference proteome</keyword>
<dbReference type="Pfam" id="PF14317">
    <property type="entry name" value="YcxB"/>
    <property type="match status" value="1"/>
</dbReference>
<comment type="caution">
    <text evidence="3">The sequence shown here is derived from an EMBL/GenBank/DDBJ whole genome shotgun (WGS) entry which is preliminary data.</text>
</comment>
<feature type="transmembrane region" description="Helical" evidence="1">
    <location>
        <begin position="30"/>
        <end position="51"/>
    </location>
</feature>
<keyword evidence="1" id="KW-1133">Transmembrane helix</keyword>
<keyword evidence="1" id="KW-0812">Transmembrane</keyword>
<protein>
    <submittedName>
        <fullName evidence="3">YcxB-like protein</fullName>
    </submittedName>
</protein>
<sequence length="170" mass="20192">MKISYTLNEEDQWYYLKYILKHHPVMRRSYIFNFIFTILTPPLLLGLIFIANLITDVYKLIFLFIFTELVLIYWYVTYPKRQLNKLLKTGLSLLGKYDMEISSEGIREIKIKKEVFVPWDNVKTITQDVNSIYIFTSDTAGYIIPKRDFSESEATELLTKLNTMYNNSII</sequence>
<proteinExistence type="predicted"/>
<dbReference type="EMBL" id="SLYC01000029">
    <property type="protein sequence ID" value="TCQ00578.1"/>
    <property type="molecule type" value="Genomic_DNA"/>
</dbReference>
<name>A0A4R2TBH5_9FIRM</name>
<feature type="domain" description="YcxB-like C-terminal" evidence="2">
    <location>
        <begin position="101"/>
        <end position="159"/>
    </location>
</feature>
<gene>
    <name evidence="3" type="ORF">EDD79_102926</name>
</gene>
<keyword evidence="1" id="KW-0472">Membrane</keyword>